<dbReference type="EMBL" id="AP025225">
    <property type="protein sequence ID" value="BDB96264.1"/>
    <property type="molecule type" value="Genomic_DNA"/>
</dbReference>
<dbReference type="RefSeq" id="WP_236864483.1">
    <property type="nucleotide sequence ID" value="NZ_AP025225.1"/>
</dbReference>
<keyword evidence="1" id="KW-0378">Hydrolase</keyword>
<reference evidence="1" key="1">
    <citation type="submission" date="2021-10" db="EMBL/GenBank/DDBJ databases">
        <title>Genome Sequence of The Candidatus Hydrogeosomobacter endosymbioticus, an Intracellular Bacterial Symbiont of the Anaerobic Ciliate GW7.</title>
        <authorList>
            <person name="Shiohama Y."/>
            <person name="Shinzato N."/>
        </authorList>
    </citation>
    <scope>NUCLEOTIDE SEQUENCE [LARGE SCALE GENOMIC DNA]</scope>
    <source>
        <strain evidence="1">200920</strain>
    </source>
</reference>
<dbReference type="Pfam" id="PF07722">
    <property type="entry name" value="Peptidase_C26"/>
    <property type="match status" value="2"/>
</dbReference>
<dbReference type="SUPFAM" id="SSF52317">
    <property type="entry name" value="Class I glutamine amidotransferase-like"/>
    <property type="match status" value="1"/>
</dbReference>
<organism evidence="1 2">
    <name type="scientific">Candidatus Hydrogenosomobacter endosymbioticus</name>
    <dbReference type="NCBI Taxonomy" id="2558174"/>
    <lineage>
        <taxon>Bacteria</taxon>
        <taxon>Pseudomonadati</taxon>
        <taxon>Pseudomonadota</taxon>
        <taxon>Alphaproteobacteria</taxon>
        <taxon>Holosporales</taxon>
        <taxon>Holosporaceae</taxon>
        <taxon>Candidatus Hydrogenosomobacter</taxon>
    </lineage>
</organism>
<protein>
    <submittedName>
        <fullName evidence="1">Gamma-glutamyl-gamma-aminobutyrate hydrolase</fullName>
    </submittedName>
</protein>
<accession>A0ABN6L3G7</accession>
<dbReference type="Proteomes" id="UP001320209">
    <property type="component" value="Chromosome"/>
</dbReference>
<name>A0ABN6L3G7_9PROT</name>
<dbReference type="InterPro" id="IPR011697">
    <property type="entry name" value="Peptidase_C26"/>
</dbReference>
<dbReference type="GO" id="GO:0016787">
    <property type="term" value="F:hydrolase activity"/>
    <property type="evidence" value="ECO:0007669"/>
    <property type="project" value="UniProtKB-KW"/>
</dbReference>
<evidence type="ECO:0000313" key="1">
    <source>
        <dbReference type="EMBL" id="BDB96264.1"/>
    </source>
</evidence>
<keyword evidence="2" id="KW-1185">Reference proteome</keyword>
<dbReference type="InterPro" id="IPR044668">
    <property type="entry name" value="PuuD-like"/>
</dbReference>
<gene>
    <name evidence="1" type="ORF">HYD_3970</name>
</gene>
<proteinExistence type="predicted"/>
<sequence>MQNYNKKDMPPIIGVVPDYSYTNEQSQRHYTLRENYITRIHENGGKAFIIPYCLDSIDFYIKMCDGIMFTGGGYTIDPSIFNQERITSLPINHRRTEFEMALFRKALCADSSYSRSAENTNTNQIDNSKKKLFESKMIPILGICAGAQLINVALGGDLIQVVQGHAYSNAKECSHEIFVSGGKILPSIACSKKISVNSSHSQAIGRIGDDIVASAVCDDGIIECIEKVGHDFCLGVQWHPEYYANEALDSAIFRAFIEASARYKANSSIREVA</sequence>
<dbReference type="PANTHER" id="PTHR43235:SF1">
    <property type="entry name" value="GLUTAMINE AMIDOTRANSFERASE PB2B2.05-RELATED"/>
    <property type="match status" value="1"/>
</dbReference>
<dbReference type="InterPro" id="IPR029062">
    <property type="entry name" value="Class_I_gatase-like"/>
</dbReference>
<dbReference type="PROSITE" id="PS51273">
    <property type="entry name" value="GATASE_TYPE_1"/>
    <property type="match status" value="1"/>
</dbReference>
<dbReference type="CDD" id="cd01745">
    <property type="entry name" value="GATase1_2"/>
    <property type="match status" value="1"/>
</dbReference>
<evidence type="ECO:0000313" key="2">
    <source>
        <dbReference type="Proteomes" id="UP001320209"/>
    </source>
</evidence>
<dbReference type="PANTHER" id="PTHR43235">
    <property type="entry name" value="GLUTAMINE AMIDOTRANSFERASE PB2B2.05-RELATED"/>
    <property type="match status" value="1"/>
</dbReference>
<dbReference type="Gene3D" id="3.40.50.880">
    <property type="match status" value="1"/>
</dbReference>